<evidence type="ECO:0000313" key="2">
    <source>
        <dbReference type="EMBL" id="NKY51110.1"/>
    </source>
</evidence>
<dbReference type="InterPro" id="IPR024726">
    <property type="entry name" value="FhuF_C"/>
</dbReference>
<evidence type="ECO:0000259" key="1">
    <source>
        <dbReference type="Pfam" id="PF11575"/>
    </source>
</evidence>
<reference evidence="2 3" key="1">
    <citation type="submission" date="2020-04" db="EMBL/GenBank/DDBJ databases">
        <title>MicrobeNet Type strains.</title>
        <authorList>
            <person name="Nicholson A.C."/>
        </authorList>
    </citation>
    <scope>NUCLEOTIDE SEQUENCE [LARGE SCALE GENOMIC DNA]</scope>
    <source>
        <strain evidence="2 3">JCM 12354</strain>
    </source>
</reference>
<dbReference type="AlphaFoldDB" id="A0A846XZ98"/>
<sequence>MVAQPVQPGVQPETVAGTQLVEPAWLSERIADMGISWGTGNSRISGTLWWCMTASALVDPIVEAYATGVAPLDPTLERLRCEMRPDGGIERIVGAPVAGNDHTAGAMLRETLDRVVPVLAQVTGAGAAALWAIVADAIGNRAIDAGAPAVAGVLAGQVGQRLPRPRFVDIASRTFVRRISCCVVFEVPGCSMCTSCPKRPAAEREHLLAEAARRR</sequence>
<keyword evidence="3" id="KW-1185">Reference proteome</keyword>
<feature type="domain" description="Ferric siderophore reductase C-terminal" evidence="1">
    <location>
        <begin position="180"/>
        <end position="198"/>
    </location>
</feature>
<comment type="caution">
    <text evidence="2">The sequence shown here is derived from an EMBL/GenBank/DDBJ whole genome shotgun (WGS) entry which is preliminary data.</text>
</comment>
<name>A0A846XZ98_9NOCA</name>
<protein>
    <recommendedName>
        <fullName evidence="1">Ferric siderophore reductase C-terminal domain-containing protein</fullName>
    </recommendedName>
</protein>
<dbReference type="Pfam" id="PF11575">
    <property type="entry name" value="FhuF_C"/>
    <property type="match status" value="1"/>
</dbReference>
<accession>A0A846XZ98</accession>
<dbReference type="EMBL" id="JAAXOP010000006">
    <property type="protein sequence ID" value="NKY51110.1"/>
    <property type="molecule type" value="Genomic_DNA"/>
</dbReference>
<dbReference type="GO" id="GO:0051537">
    <property type="term" value="F:2 iron, 2 sulfur cluster binding"/>
    <property type="evidence" value="ECO:0007669"/>
    <property type="project" value="InterPro"/>
</dbReference>
<gene>
    <name evidence="2" type="ORF">HGA08_12885</name>
</gene>
<proteinExistence type="predicted"/>
<organism evidence="2 3">
    <name type="scientific">Nocardia vermiculata</name>
    <dbReference type="NCBI Taxonomy" id="257274"/>
    <lineage>
        <taxon>Bacteria</taxon>
        <taxon>Bacillati</taxon>
        <taxon>Actinomycetota</taxon>
        <taxon>Actinomycetes</taxon>
        <taxon>Mycobacteriales</taxon>
        <taxon>Nocardiaceae</taxon>
        <taxon>Nocardia</taxon>
    </lineage>
</organism>
<dbReference type="Proteomes" id="UP000565711">
    <property type="component" value="Unassembled WGS sequence"/>
</dbReference>
<evidence type="ECO:0000313" key="3">
    <source>
        <dbReference type="Proteomes" id="UP000565711"/>
    </source>
</evidence>